<feature type="domain" description="Peptidase S1" evidence="3">
    <location>
        <begin position="137"/>
        <end position="332"/>
    </location>
</feature>
<evidence type="ECO:0000259" key="3">
    <source>
        <dbReference type="Pfam" id="PF00089"/>
    </source>
</evidence>
<evidence type="ECO:0000313" key="5">
    <source>
        <dbReference type="Proteomes" id="UP000826793"/>
    </source>
</evidence>
<dbReference type="InterPro" id="IPR001254">
    <property type="entry name" value="Trypsin_dom"/>
</dbReference>
<name>A0A9D2MXE1_9FIRM</name>
<sequence>MNFHMERSRFIMKKVVSVFLCAFLLLSLGTFPVSANDVDPVEDYTPIDISTTAGSHGVYKHDIATNTTTFIEPEEYAPDLDSVFTTPIPTMQDSPNIRPSSIIGTDDRTIVRNPTGVQTTTCRVGSRFDDGYLEEGTGWLLNNRYLITAGHMLYSTSHGGYADHTAVYVGASGGEYLEYRRSKSYYVGGDYVDNDDKQNYFARGLWDDWGIIELDSPVNVSGLTYLGLRAVNSAADMQDGSVYYTQGYPKDLNPDIPIWQDADMYECSGYITGDYPRFEGRSITPRYLDVVRTNIDITHGQSGSPVYTWRNGCYCAEGIIISGPEGQNIENCIILINDWLYNYINDKI</sequence>
<organism evidence="4 5">
    <name type="scientific">Candidatus Acutalibacter pullicola</name>
    <dbReference type="NCBI Taxonomy" id="2838417"/>
    <lineage>
        <taxon>Bacteria</taxon>
        <taxon>Bacillati</taxon>
        <taxon>Bacillota</taxon>
        <taxon>Clostridia</taxon>
        <taxon>Eubacteriales</taxon>
        <taxon>Acutalibacteraceae</taxon>
        <taxon>Acutalibacter</taxon>
    </lineage>
</organism>
<dbReference type="Pfam" id="PF00089">
    <property type="entry name" value="Trypsin"/>
    <property type="match status" value="1"/>
</dbReference>
<feature type="chain" id="PRO_5039696681" evidence="2">
    <location>
        <begin position="36"/>
        <end position="348"/>
    </location>
</feature>
<dbReference type="Gene3D" id="2.40.10.10">
    <property type="entry name" value="Trypsin-like serine proteases"/>
    <property type="match status" value="2"/>
</dbReference>
<dbReference type="InterPro" id="IPR043504">
    <property type="entry name" value="Peptidase_S1_PA_chymotrypsin"/>
</dbReference>
<dbReference type="GO" id="GO:0006508">
    <property type="term" value="P:proteolysis"/>
    <property type="evidence" value="ECO:0007669"/>
    <property type="project" value="InterPro"/>
</dbReference>
<dbReference type="Proteomes" id="UP000826793">
    <property type="component" value="Unassembled WGS sequence"/>
</dbReference>
<reference evidence="4" key="1">
    <citation type="journal article" date="2021" name="PeerJ">
        <title>Extensive microbial diversity within the chicken gut microbiome revealed by metagenomics and culture.</title>
        <authorList>
            <person name="Gilroy R."/>
            <person name="Ravi A."/>
            <person name="Getino M."/>
            <person name="Pursley I."/>
            <person name="Horton D.L."/>
            <person name="Alikhan N.F."/>
            <person name="Baker D."/>
            <person name="Gharbi K."/>
            <person name="Hall N."/>
            <person name="Watson M."/>
            <person name="Adriaenssens E.M."/>
            <person name="Foster-Nyarko E."/>
            <person name="Jarju S."/>
            <person name="Secka A."/>
            <person name="Antonio M."/>
            <person name="Oren A."/>
            <person name="Chaudhuri R.R."/>
            <person name="La Ragione R."/>
            <person name="Hildebrand F."/>
            <person name="Pallen M.J."/>
        </authorList>
    </citation>
    <scope>NUCLEOTIDE SEQUENCE</scope>
    <source>
        <strain evidence="4">CHK185-1770</strain>
    </source>
</reference>
<dbReference type="InterPro" id="IPR050966">
    <property type="entry name" value="Glutamyl_endopeptidase"/>
</dbReference>
<evidence type="ECO:0000256" key="2">
    <source>
        <dbReference type="SAM" id="SignalP"/>
    </source>
</evidence>
<evidence type="ECO:0000313" key="4">
    <source>
        <dbReference type="EMBL" id="HJB98518.1"/>
    </source>
</evidence>
<dbReference type="GO" id="GO:0004252">
    <property type="term" value="F:serine-type endopeptidase activity"/>
    <property type="evidence" value="ECO:0007669"/>
    <property type="project" value="InterPro"/>
</dbReference>
<proteinExistence type="predicted"/>
<reference evidence="4" key="2">
    <citation type="submission" date="2021-04" db="EMBL/GenBank/DDBJ databases">
        <authorList>
            <person name="Gilroy R."/>
        </authorList>
    </citation>
    <scope>NUCLEOTIDE SEQUENCE</scope>
    <source>
        <strain evidence="4">CHK185-1770</strain>
    </source>
</reference>
<feature type="signal peptide" evidence="2">
    <location>
        <begin position="1"/>
        <end position="35"/>
    </location>
</feature>
<dbReference type="SUPFAM" id="SSF50494">
    <property type="entry name" value="Trypsin-like serine proteases"/>
    <property type="match status" value="1"/>
</dbReference>
<dbReference type="PANTHER" id="PTHR15462">
    <property type="entry name" value="SERINE PROTEASE"/>
    <property type="match status" value="1"/>
</dbReference>
<gene>
    <name evidence="4" type="ORF">H9710_08065</name>
</gene>
<dbReference type="EMBL" id="DWXG01000063">
    <property type="protein sequence ID" value="HJB98518.1"/>
    <property type="molecule type" value="Genomic_DNA"/>
</dbReference>
<protein>
    <submittedName>
        <fullName evidence="4">Trypsin-like peptidase domain-containing protein</fullName>
    </submittedName>
</protein>
<dbReference type="InterPro" id="IPR009003">
    <property type="entry name" value="Peptidase_S1_PA"/>
</dbReference>
<evidence type="ECO:0000256" key="1">
    <source>
        <dbReference type="ARBA" id="ARBA00022729"/>
    </source>
</evidence>
<keyword evidence="1 2" id="KW-0732">Signal</keyword>
<dbReference type="PANTHER" id="PTHR15462:SF8">
    <property type="entry name" value="SERINE PROTEASE"/>
    <property type="match status" value="1"/>
</dbReference>
<comment type="caution">
    <text evidence="4">The sequence shown here is derived from an EMBL/GenBank/DDBJ whole genome shotgun (WGS) entry which is preliminary data.</text>
</comment>
<dbReference type="AlphaFoldDB" id="A0A9D2MXE1"/>
<accession>A0A9D2MXE1</accession>